<sequence>MADALRGGDSLRVLVVEHEADAGLGLIGERLQAADVDVHVVGPDARSDVPTSASGFDGVVVLGGTPGPLEDERAPWLGPTRELMRSTLDAGIPLLGVCLGAQLLAVVAGGHVAEAARGGEVGLSAVRMTDAAASDPLLHDLPDDLRTLQWHFLEVRELPSGSVSLCTSERCSNQAFRVGESAWGLQFHLEATTRTAVDWTATGTADLATVGLTADQVVSDVHAAEDDLRATWSVVADRWIDVVRESARAQERAAPRS</sequence>
<dbReference type="PROSITE" id="PS51273">
    <property type="entry name" value="GATASE_TYPE_1"/>
    <property type="match status" value="1"/>
</dbReference>
<dbReference type="EC" id="3.4.-.-" evidence="2"/>
<protein>
    <submittedName>
        <fullName evidence="2">Type 1 glutamine amidotransferase</fullName>
        <ecNumber evidence="2">3.4.-.-</ecNumber>
    </submittedName>
</protein>
<dbReference type="RefSeq" id="WP_320943899.1">
    <property type="nucleotide sequence ID" value="NZ_BAABEU010000007.1"/>
</dbReference>
<dbReference type="InterPro" id="IPR029062">
    <property type="entry name" value="Class_I_gatase-like"/>
</dbReference>
<evidence type="ECO:0000313" key="3">
    <source>
        <dbReference type="Proteomes" id="UP001323798"/>
    </source>
</evidence>
<dbReference type="PANTHER" id="PTHR42695:SF5">
    <property type="entry name" value="GLUTAMINE AMIDOTRANSFERASE YLR126C-RELATED"/>
    <property type="match status" value="1"/>
</dbReference>
<accession>A0ABZ0SRA0</accession>
<dbReference type="PANTHER" id="PTHR42695">
    <property type="entry name" value="GLUTAMINE AMIDOTRANSFERASE YLR126C-RELATED"/>
    <property type="match status" value="1"/>
</dbReference>
<dbReference type="CDD" id="cd01741">
    <property type="entry name" value="GATase1_1"/>
    <property type="match status" value="1"/>
</dbReference>
<dbReference type="Gene3D" id="3.40.50.880">
    <property type="match status" value="1"/>
</dbReference>
<gene>
    <name evidence="2" type="ORF">SM116_07910</name>
</gene>
<evidence type="ECO:0000313" key="2">
    <source>
        <dbReference type="EMBL" id="WPR91198.1"/>
    </source>
</evidence>
<reference evidence="2 3" key="1">
    <citation type="submission" date="2023-11" db="EMBL/GenBank/DDBJ databases">
        <title>Genome sequence of Microbacterium rhizosphaerae KACC 19337.</title>
        <authorList>
            <person name="Choi H."/>
            <person name="Kim S."/>
            <person name="Kim Y."/>
            <person name="Kwon S.-W."/>
            <person name="Heo J."/>
        </authorList>
    </citation>
    <scope>NUCLEOTIDE SEQUENCE [LARGE SCALE GENOMIC DNA]</scope>
    <source>
        <strain evidence="2 3">KACC 19337</strain>
    </source>
</reference>
<dbReference type="GO" id="GO:0016787">
    <property type="term" value="F:hydrolase activity"/>
    <property type="evidence" value="ECO:0007669"/>
    <property type="project" value="UniProtKB-KW"/>
</dbReference>
<evidence type="ECO:0000259" key="1">
    <source>
        <dbReference type="Pfam" id="PF00117"/>
    </source>
</evidence>
<dbReference type="InterPro" id="IPR044992">
    <property type="entry name" value="ChyE-like"/>
</dbReference>
<dbReference type="Proteomes" id="UP001323798">
    <property type="component" value="Chromosome"/>
</dbReference>
<feature type="domain" description="Glutamine amidotransferase" evidence="1">
    <location>
        <begin position="27"/>
        <end position="195"/>
    </location>
</feature>
<dbReference type="EMBL" id="CP139368">
    <property type="protein sequence ID" value="WPR91198.1"/>
    <property type="molecule type" value="Genomic_DNA"/>
</dbReference>
<proteinExistence type="predicted"/>
<dbReference type="SUPFAM" id="SSF52317">
    <property type="entry name" value="Class I glutamine amidotransferase-like"/>
    <property type="match status" value="1"/>
</dbReference>
<name>A0ABZ0SRA0_9MICO</name>
<keyword evidence="3" id="KW-1185">Reference proteome</keyword>
<dbReference type="Pfam" id="PF00117">
    <property type="entry name" value="GATase"/>
    <property type="match status" value="1"/>
</dbReference>
<organism evidence="2 3">
    <name type="scientific">Microbacterium rhizosphaerae</name>
    <dbReference type="NCBI Taxonomy" id="1678237"/>
    <lineage>
        <taxon>Bacteria</taxon>
        <taxon>Bacillati</taxon>
        <taxon>Actinomycetota</taxon>
        <taxon>Actinomycetes</taxon>
        <taxon>Micrococcales</taxon>
        <taxon>Microbacteriaceae</taxon>
        <taxon>Microbacterium</taxon>
    </lineage>
</organism>
<keyword evidence="2" id="KW-0378">Hydrolase</keyword>
<dbReference type="InterPro" id="IPR017926">
    <property type="entry name" value="GATASE"/>
</dbReference>
<keyword evidence="2" id="KW-0315">Glutamine amidotransferase</keyword>